<gene>
    <name evidence="3" type="ORF">ETB97_000045</name>
</gene>
<dbReference type="Proteomes" id="UP000541154">
    <property type="component" value="Unassembled WGS sequence"/>
</dbReference>
<accession>A0A8H6AGX2</accession>
<protein>
    <submittedName>
        <fullName evidence="3">Uncharacterized protein</fullName>
    </submittedName>
</protein>
<keyword evidence="2" id="KW-0812">Transmembrane</keyword>
<evidence type="ECO:0000256" key="2">
    <source>
        <dbReference type="SAM" id="Phobius"/>
    </source>
</evidence>
<name>A0A5N6FJ88_PETAA</name>
<evidence type="ECO:0000313" key="4">
    <source>
        <dbReference type="Proteomes" id="UP000541154"/>
    </source>
</evidence>
<feature type="compositionally biased region" description="Pro residues" evidence="1">
    <location>
        <begin position="50"/>
        <end position="61"/>
    </location>
</feature>
<keyword evidence="4" id="KW-1185">Reference proteome</keyword>
<feature type="region of interest" description="Disordered" evidence="1">
    <location>
        <begin position="90"/>
        <end position="117"/>
    </location>
</feature>
<sequence length="117" mass="12738">MPGVKIHRPIQRPSTFRAISTIPLGLCLFAITGLALNRLPSRYPKFPGQIGPPSPLTPGPPRRAARVLSTPLRPHSPFVGLASDLSHLRSSPATRLPRPCALGLESPRPSRFTPRRN</sequence>
<dbReference type="EMBL" id="SPNV01000001">
    <property type="protein sequence ID" value="KAF5867276.1"/>
    <property type="molecule type" value="Genomic_DNA"/>
</dbReference>
<evidence type="ECO:0000313" key="3">
    <source>
        <dbReference type="EMBL" id="KAF5867276.1"/>
    </source>
</evidence>
<organism evidence="3 4">
    <name type="scientific">Petromyces alliaceus</name>
    <name type="common">Aspergillus alliaceus</name>
    <dbReference type="NCBI Taxonomy" id="209559"/>
    <lineage>
        <taxon>Eukaryota</taxon>
        <taxon>Fungi</taxon>
        <taxon>Dikarya</taxon>
        <taxon>Ascomycota</taxon>
        <taxon>Pezizomycotina</taxon>
        <taxon>Eurotiomycetes</taxon>
        <taxon>Eurotiomycetidae</taxon>
        <taxon>Eurotiales</taxon>
        <taxon>Aspergillaceae</taxon>
        <taxon>Aspergillus</taxon>
        <taxon>Aspergillus subgen. Circumdati</taxon>
    </lineage>
</organism>
<comment type="caution">
    <text evidence="3">The sequence shown here is derived from an EMBL/GenBank/DDBJ whole genome shotgun (WGS) entry which is preliminary data.</text>
</comment>
<keyword evidence="2" id="KW-0472">Membrane</keyword>
<proteinExistence type="predicted"/>
<keyword evidence="2" id="KW-1133">Transmembrane helix</keyword>
<feature type="transmembrane region" description="Helical" evidence="2">
    <location>
        <begin position="15"/>
        <end position="36"/>
    </location>
</feature>
<reference evidence="3 4" key="1">
    <citation type="submission" date="2019-04" db="EMBL/GenBank/DDBJ databases">
        <title>Aspergillus burnettii sp. nov., novel species from soil in southeast Queensland.</title>
        <authorList>
            <person name="Gilchrist C.L.M."/>
            <person name="Pitt J.I."/>
            <person name="Lange L."/>
            <person name="Lacey H.J."/>
            <person name="Vuong D."/>
            <person name="Midgley D.J."/>
            <person name="Greenfield P."/>
            <person name="Bradbury M."/>
            <person name="Lacey E."/>
            <person name="Busk P.K."/>
            <person name="Pilgaard B."/>
            <person name="Chooi Y.H."/>
            <person name="Piggott A.M."/>
        </authorList>
    </citation>
    <scope>NUCLEOTIDE SEQUENCE [LARGE SCALE GENOMIC DNA]</scope>
    <source>
        <strain evidence="3 4">FRR 5400</strain>
    </source>
</reference>
<dbReference type="AlphaFoldDB" id="A0A5N6FJ88"/>
<evidence type="ECO:0000256" key="1">
    <source>
        <dbReference type="SAM" id="MobiDB-lite"/>
    </source>
</evidence>
<feature type="region of interest" description="Disordered" evidence="1">
    <location>
        <begin position="46"/>
        <end position="65"/>
    </location>
</feature>
<accession>A0A5N6FJ88</accession>